<protein>
    <submittedName>
        <fullName evidence="2">SRPBCC domain-containing protein</fullName>
    </submittedName>
</protein>
<evidence type="ECO:0000313" key="3">
    <source>
        <dbReference type="Proteomes" id="UP001595957"/>
    </source>
</evidence>
<feature type="chain" id="PRO_5045141852" evidence="1">
    <location>
        <begin position="22"/>
        <end position="180"/>
    </location>
</feature>
<reference evidence="3" key="1">
    <citation type="journal article" date="2019" name="Int. J. Syst. Evol. Microbiol.">
        <title>The Global Catalogue of Microorganisms (GCM) 10K type strain sequencing project: providing services to taxonomists for standard genome sequencing and annotation.</title>
        <authorList>
            <consortium name="The Broad Institute Genomics Platform"/>
            <consortium name="The Broad Institute Genome Sequencing Center for Infectious Disease"/>
            <person name="Wu L."/>
            <person name="Ma J."/>
        </authorList>
    </citation>
    <scope>NUCLEOTIDE SEQUENCE [LARGE SCALE GENOMIC DNA]</scope>
    <source>
        <strain evidence="3">NBRC 103632</strain>
    </source>
</reference>
<feature type="signal peptide" evidence="1">
    <location>
        <begin position="1"/>
        <end position="21"/>
    </location>
</feature>
<dbReference type="Gene3D" id="3.30.530.20">
    <property type="match status" value="1"/>
</dbReference>
<sequence length="180" mass="18701">MRRIFSAISAFALLGASAAHGAVTSIKDSGFAIENSVEIAADAQSVYALLAAPDRWWSSAHTYSGVAGNLTLEPRAGGCFCERLPGPGGSSGSVEHARVIFAAPHKQLRLSGALGPLQAEGVMGTLDITITPTKKGVRVTVGYVAGGYVRMGMAPIAPMVDKVLGEQLAQLKRVAEVRKP</sequence>
<dbReference type="EMBL" id="JBHSFZ010000001">
    <property type="protein sequence ID" value="MFC4592843.1"/>
    <property type="molecule type" value="Genomic_DNA"/>
</dbReference>
<dbReference type="InterPro" id="IPR019587">
    <property type="entry name" value="Polyketide_cyclase/dehydratase"/>
</dbReference>
<keyword evidence="3" id="KW-1185">Reference proteome</keyword>
<dbReference type="SUPFAM" id="SSF55961">
    <property type="entry name" value="Bet v1-like"/>
    <property type="match status" value="1"/>
</dbReference>
<dbReference type="Proteomes" id="UP001595957">
    <property type="component" value="Unassembled WGS sequence"/>
</dbReference>
<dbReference type="CDD" id="cd07814">
    <property type="entry name" value="SRPBCC_CalC_Aha1-like"/>
    <property type="match status" value="1"/>
</dbReference>
<evidence type="ECO:0000313" key="2">
    <source>
        <dbReference type="EMBL" id="MFC4592843.1"/>
    </source>
</evidence>
<accession>A0ABV9EVC2</accession>
<proteinExistence type="predicted"/>
<dbReference type="RefSeq" id="WP_066525389.1">
    <property type="nucleotide sequence ID" value="NZ_JBHSFZ010000001.1"/>
</dbReference>
<gene>
    <name evidence="2" type="ORF">ACFO3E_01345</name>
</gene>
<keyword evidence="1" id="KW-0732">Signal</keyword>
<organism evidence="2 3">
    <name type="scientific">Sphingobium tyrosinilyticum</name>
    <dbReference type="NCBI Taxonomy" id="2715436"/>
    <lineage>
        <taxon>Bacteria</taxon>
        <taxon>Pseudomonadati</taxon>
        <taxon>Pseudomonadota</taxon>
        <taxon>Alphaproteobacteria</taxon>
        <taxon>Sphingomonadales</taxon>
        <taxon>Sphingomonadaceae</taxon>
        <taxon>Sphingobium</taxon>
    </lineage>
</organism>
<evidence type="ECO:0000256" key="1">
    <source>
        <dbReference type="SAM" id="SignalP"/>
    </source>
</evidence>
<dbReference type="Pfam" id="PF10604">
    <property type="entry name" value="Polyketide_cyc2"/>
    <property type="match status" value="1"/>
</dbReference>
<name>A0ABV9EVC2_9SPHN</name>
<comment type="caution">
    <text evidence="2">The sequence shown here is derived from an EMBL/GenBank/DDBJ whole genome shotgun (WGS) entry which is preliminary data.</text>
</comment>
<dbReference type="InterPro" id="IPR023393">
    <property type="entry name" value="START-like_dom_sf"/>
</dbReference>